<feature type="coiled-coil region" evidence="3">
    <location>
        <begin position="168"/>
        <end position="202"/>
    </location>
</feature>
<evidence type="ECO:0000256" key="4">
    <source>
        <dbReference type="SAM" id="Phobius"/>
    </source>
</evidence>
<dbReference type="NCBIfam" id="TIGR02971">
    <property type="entry name" value="heterocyst_DevB"/>
    <property type="match status" value="1"/>
</dbReference>
<dbReference type="InterPro" id="IPR050465">
    <property type="entry name" value="UPF0194_transport"/>
</dbReference>
<evidence type="ECO:0000313" key="7">
    <source>
        <dbReference type="Proteomes" id="UP000287247"/>
    </source>
</evidence>
<feature type="transmembrane region" description="Helical" evidence="4">
    <location>
        <begin position="12"/>
        <end position="34"/>
    </location>
</feature>
<feature type="coiled-coil region" evidence="3">
    <location>
        <begin position="256"/>
        <end position="301"/>
    </location>
</feature>
<dbReference type="RefSeq" id="WP_124974834.1">
    <property type="nucleotide sequence ID" value="NZ_BDQK01000013.1"/>
</dbReference>
<accession>A0A401IIC0</accession>
<sequence>MKSPILAKPEQWTTTLMITIAAIGASSIATYTMLRYQSEAKTITPAVSPTEKAPPKVAALGYLEPKDEVIKISAPAFAEGARIERLLVKRGDLLKTGQIIAILDSHPRLEAALKQAQSQLISANARLAQVKAGAKIGDIQAQDAKFQQSQAELTGQIITQKATIASLVAQLQGEKGAQQATIERLKAELNNAQTDCNRYGLLYENGAVSEQERDNNCLLAKTTQETLREGQANLSRIEMTLHEKINEAQANLNRIVSTQKRQIEQASATLDAVEEVRPVDVEVAQADVITAQAAIQKAEADLNLSYVRSPKTGQILKIHTWPGELVKDQGIVDLGQTSQMYVTAEVYETDIGRVQIGQPATIKIDRSLGELQGIVDEIGLQIGTKNILGTDPVADVDARVVEVKIRLNPEDSRKVSELTNLQVKVLINTTKAIQK</sequence>
<name>A0A401IIC0_APHSA</name>
<dbReference type="Gene3D" id="2.40.30.170">
    <property type="match status" value="1"/>
</dbReference>
<evidence type="ECO:0000313" key="6">
    <source>
        <dbReference type="EMBL" id="GBF80936.1"/>
    </source>
</evidence>
<dbReference type="Gene3D" id="1.10.287.470">
    <property type="entry name" value="Helix hairpin bin"/>
    <property type="match status" value="1"/>
</dbReference>
<evidence type="ECO:0000256" key="1">
    <source>
        <dbReference type="ARBA" id="ARBA00004196"/>
    </source>
</evidence>
<dbReference type="Proteomes" id="UP000287247">
    <property type="component" value="Unassembled WGS sequence"/>
</dbReference>
<dbReference type="GO" id="GO:0030313">
    <property type="term" value="C:cell envelope"/>
    <property type="evidence" value="ECO:0007669"/>
    <property type="project" value="UniProtKB-SubCell"/>
</dbReference>
<gene>
    <name evidence="6" type="ORF">AsFPU1_2345</name>
</gene>
<keyword evidence="4" id="KW-1133">Transmembrane helix</keyword>
<keyword evidence="4" id="KW-0472">Membrane</keyword>
<protein>
    <submittedName>
        <fullName evidence="6">Hemolysin D</fullName>
    </submittedName>
</protein>
<evidence type="ECO:0000256" key="3">
    <source>
        <dbReference type="SAM" id="Coils"/>
    </source>
</evidence>
<dbReference type="OrthoDB" id="264111at2"/>
<dbReference type="AlphaFoldDB" id="A0A401IIC0"/>
<proteinExistence type="predicted"/>
<organism evidence="6 7">
    <name type="scientific">Aphanothece sacrum FPU1</name>
    <dbReference type="NCBI Taxonomy" id="1920663"/>
    <lineage>
        <taxon>Bacteria</taxon>
        <taxon>Bacillati</taxon>
        <taxon>Cyanobacteriota</taxon>
        <taxon>Cyanophyceae</taxon>
        <taxon>Oscillatoriophycideae</taxon>
        <taxon>Chroococcales</taxon>
        <taxon>Aphanothecaceae</taxon>
        <taxon>Aphanothece</taxon>
    </lineage>
</organism>
<dbReference type="InterPro" id="IPR014315">
    <property type="entry name" value="ABC_heterocyst_DevB"/>
</dbReference>
<dbReference type="PANTHER" id="PTHR32347:SF27">
    <property type="entry name" value="RND EFFLUX PUMP MEMBRANE FUSION PROTEIN BARREL-SANDWICH DOMAIN-CONTAINING PROTEIN"/>
    <property type="match status" value="1"/>
</dbReference>
<dbReference type="SUPFAM" id="SSF111369">
    <property type="entry name" value="HlyD-like secretion proteins"/>
    <property type="match status" value="1"/>
</dbReference>
<comment type="caution">
    <text evidence="6">The sequence shown here is derived from an EMBL/GenBank/DDBJ whole genome shotgun (WGS) entry which is preliminary data.</text>
</comment>
<keyword evidence="2 3" id="KW-0175">Coiled coil</keyword>
<dbReference type="Pfam" id="PF25876">
    <property type="entry name" value="HH_MFP_RND"/>
    <property type="match status" value="1"/>
</dbReference>
<reference evidence="7" key="1">
    <citation type="submission" date="2017-05" db="EMBL/GenBank/DDBJ databases">
        <title>Physiological properties and genetic analysis related to exopolysaccharide production of fresh-water unicellular cyanobacterium Aphanothece sacrum, Suizenji Nori, that has been cultured as a food source in Japan.</title>
        <authorList>
            <person name="Kanesaki Y."/>
            <person name="Yoshikawa S."/>
            <person name="Ohki K."/>
        </authorList>
    </citation>
    <scope>NUCLEOTIDE SEQUENCE [LARGE SCALE GENOMIC DNA]</scope>
    <source>
        <strain evidence="7">FPU1</strain>
    </source>
</reference>
<evidence type="ECO:0000259" key="5">
    <source>
        <dbReference type="Pfam" id="PF25876"/>
    </source>
</evidence>
<dbReference type="InterPro" id="IPR058624">
    <property type="entry name" value="MdtA-like_HH"/>
</dbReference>
<dbReference type="PRINTS" id="PR01490">
    <property type="entry name" value="RTXTOXIND"/>
</dbReference>
<dbReference type="PANTHER" id="PTHR32347">
    <property type="entry name" value="EFFLUX SYSTEM COMPONENT YKNX-RELATED"/>
    <property type="match status" value="1"/>
</dbReference>
<dbReference type="EMBL" id="BDQK01000013">
    <property type="protein sequence ID" value="GBF80936.1"/>
    <property type="molecule type" value="Genomic_DNA"/>
</dbReference>
<comment type="subcellular location">
    <subcellularLocation>
        <location evidence="1">Cell envelope</location>
    </subcellularLocation>
</comment>
<feature type="domain" description="Multidrug resistance protein MdtA-like alpha-helical hairpin" evidence="5">
    <location>
        <begin position="179"/>
        <end position="235"/>
    </location>
</feature>
<keyword evidence="4" id="KW-0812">Transmembrane</keyword>
<keyword evidence="7" id="KW-1185">Reference proteome</keyword>
<evidence type="ECO:0000256" key="2">
    <source>
        <dbReference type="ARBA" id="ARBA00023054"/>
    </source>
</evidence>